<reference evidence="3 4" key="1">
    <citation type="submission" date="2016-10" db="EMBL/GenBank/DDBJ databases">
        <authorList>
            <person name="de Groot N.N."/>
        </authorList>
    </citation>
    <scope>NUCLEOTIDE SEQUENCE [LARGE SCALE GENOMIC DNA]</scope>
    <source>
        <strain evidence="3 4">DSM 22489</strain>
    </source>
</reference>
<feature type="signal peptide" evidence="1">
    <location>
        <begin position="1"/>
        <end position="21"/>
    </location>
</feature>
<feature type="chain" id="PRO_5009292242" description="Dockerin domain-containing protein" evidence="1">
    <location>
        <begin position="22"/>
        <end position="316"/>
    </location>
</feature>
<dbReference type="SUPFAM" id="SSF63446">
    <property type="entry name" value="Type I dockerin domain"/>
    <property type="match status" value="1"/>
</dbReference>
<dbReference type="AlphaFoldDB" id="A0A1H6A2D9"/>
<protein>
    <recommendedName>
        <fullName evidence="2">Dockerin domain-containing protein</fullName>
    </recommendedName>
</protein>
<evidence type="ECO:0000313" key="4">
    <source>
        <dbReference type="Proteomes" id="UP000236728"/>
    </source>
</evidence>
<accession>A0A1H6A2D9</accession>
<dbReference type="InterPro" id="IPR016134">
    <property type="entry name" value="Dockerin_dom"/>
</dbReference>
<dbReference type="PROSITE" id="PS51766">
    <property type="entry name" value="DOCKERIN"/>
    <property type="match status" value="1"/>
</dbReference>
<dbReference type="InterPro" id="IPR002105">
    <property type="entry name" value="Dockerin_1_rpt"/>
</dbReference>
<dbReference type="GO" id="GO:0004553">
    <property type="term" value="F:hydrolase activity, hydrolyzing O-glycosyl compounds"/>
    <property type="evidence" value="ECO:0007669"/>
    <property type="project" value="InterPro"/>
</dbReference>
<evidence type="ECO:0000259" key="2">
    <source>
        <dbReference type="PROSITE" id="PS51766"/>
    </source>
</evidence>
<sequence>MLKIAGLLAMSALLFSASGSAQLQHPASSSLSLPSATLAERQLPQPILLAANSGPAEADRIFLPGLGPAAIRPIHLGWNLQTSLNDCKNNAVNKCTAGCADIGECIFGCEIGGISSVSTCNSSCNGLGTPCVNSCLSTVNDIITCSPLQITAFKVLFGSTAYTISTASPAILPWNVTGIQVTFSEPVVTGTINSLGGITATGFSGVGTNTLTWTIAPTSSANVTLTLATTGINMLSDASGNALELGNPFSQGLKVLAGDVNADGVVNASDLVLVNSGIAQQYNILYDTNGDGAVTAADVTAVKAKLNTKLPTPPPQ</sequence>
<organism evidence="3 4">
    <name type="scientific">Bryocella elongata</name>
    <dbReference type="NCBI Taxonomy" id="863522"/>
    <lineage>
        <taxon>Bacteria</taxon>
        <taxon>Pseudomonadati</taxon>
        <taxon>Acidobacteriota</taxon>
        <taxon>Terriglobia</taxon>
        <taxon>Terriglobales</taxon>
        <taxon>Acidobacteriaceae</taxon>
        <taxon>Bryocella</taxon>
    </lineage>
</organism>
<proteinExistence type="predicted"/>
<dbReference type="GO" id="GO:0000272">
    <property type="term" value="P:polysaccharide catabolic process"/>
    <property type="evidence" value="ECO:0007669"/>
    <property type="project" value="InterPro"/>
</dbReference>
<name>A0A1H6A2D9_9BACT</name>
<dbReference type="InterPro" id="IPR018247">
    <property type="entry name" value="EF_Hand_1_Ca_BS"/>
</dbReference>
<dbReference type="CDD" id="cd14256">
    <property type="entry name" value="Dockerin_I"/>
    <property type="match status" value="1"/>
</dbReference>
<dbReference type="PROSITE" id="PS00018">
    <property type="entry name" value="EF_HAND_1"/>
    <property type="match status" value="2"/>
</dbReference>
<dbReference type="EMBL" id="FNVA01000005">
    <property type="protein sequence ID" value="SEG42374.1"/>
    <property type="molecule type" value="Genomic_DNA"/>
</dbReference>
<dbReference type="InterPro" id="IPR036439">
    <property type="entry name" value="Dockerin_dom_sf"/>
</dbReference>
<keyword evidence="4" id="KW-1185">Reference proteome</keyword>
<dbReference type="Proteomes" id="UP000236728">
    <property type="component" value="Unassembled WGS sequence"/>
</dbReference>
<dbReference type="RefSeq" id="WP_103933744.1">
    <property type="nucleotide sequence ID" value="NZ_FNVA01000005.1"/>
</dbReference>
<evidence type="ECO:0000313" key="3">
    <source>
        <dbReference type="EMBL" id="SEG42374.1"/>
    </source>
</evidence>
<dbReference type="Pfam" id="PF00404">
    <property type="entry name" value="Dockerin_1"/>
    <property type="match status" value="1"/>
</dbReference>
<gene>
    <name evidence="3" type="ORF">SAMN05421819_2853</name>
</gene>
<dbReference type="Gene3D" id="1.10.1330.10">
    <property type="entry name" value="Dockerin domain"/>
    <property type="match status" value="1"/>
</dbReference>
<dbReference type="PROSITE" id="PS00448">
    <property type="entry name" value="CLOS_CELLULOSOME_RPT"/>
    <property type="match status" value="1"/>
</dbReference>
<evidence type="ECO:0000256" key="1">
    <source>
        <dbReference type="SAM" id="SignalP"/>
    </source>
</evidence>
<feature type="domain" description="Dockerin" evidence="2">
    <location>
        <begin position="253"/>
        <end position="312"/>
    </location>
</feature>
<keyword evidence="1" id="KW-0732">Signal</keyword>